<keyword evidence="10" id="KW-1185">Reference proteome</keyword>
<accession>A0A1M5K788</accession>
<dbReference type="InterPro" id="IPR036909">
    <property type="entry name" value="Cyt_c-like_dom_sf"/>
</dbReference>
<keyword evidence="2 4" id="KW-0479">Metal-binding</keyword>
<name>A0A1M5K788_9FLAO</name>
<protein>
    <submittedName>
        <fullName evidence="8">Cytochrome c</fullName>
    </submittedName>
</protein>
<dbReference type="PROSITE" id="PS51257">
    <property type="entry name" value="PROKAR_LIPOPROTEIN"/>
    <property type="match status" value="1"/>
</dbReference>
<organism evidence="8 9">
    <name type="scientific">Flavobacterium granuli</name>
    <dbReference type="NCBI Taxonomy" id="280093"/>
    <lineage>
        <taxon>Bacteria</taxon>
        <taxon>Pseudomonadati</taxon>
        <taxon>Bacteroidota</taxon>
        <taxon>Flavobacteriia</taxon>
        <taxon>Flavobacteriales</taxon>
        <taxon>Flavobacteriaceae</taxon>
        <taxon>Flavobacterium</taxon>
    </lineage>
</organism>
<reference evidence="7 10" key="3">
    <citation type="submission" date="2018-03" db="EMBL/GenBank/DDBJ databases">
        <title>Genomic Encyclopedia of Archaeal and Bacterial Type Strains, Phase II (KMG-II): from individual species to whole genera.</title>
        <authorList>
            <person name="Goeker M."/>
        </authorList>
    </citation>
    <scope>NUCLEOTIDE SEQUENCE [LARGE SCALE GENOMIC DNA]</scope>
    <source>
        <strain evidence="7 10">DSM 17797</strain>
    </source>
</reference>
<evidence type="ECO:0000259" key="6">
    <source>
        <dbReference type="PROSITE" id="PS51007"/>
    </source>
</evidence>
<dbReference type="SUPFAM" id="SSF46626">
    <property type="entry name" value="Cytochrome c"/>
    <property type="match status" value="1"/>
</dbReference>
<evidence type="ECO:0000256" key="5">
    <source>
        <dbReference type="SAM" id="MobiDB-lite"/>
    </source>
</evidence>
<dbReference type="GO" id="GO:0046872">
    <property type="term" value="F:metal ion binding"/>
    <property type="evidence" value="ECO:0007669"/>
    <property type="project" value="UniProtKB-KW"/>
</dbReference>
<evidence type="ECO:0000256" key="4">
    <source>
        <dbReference type="PROSITE-ProRule" id="PRU00433"/>
    </source>
</evidence>
<feature type="domain" description="Cytochrome c" evidence="6">
    <location>
        <begin position="47"/>
        <end position="137"/>
    </location>
</feature>
<dbReference type="PROSITE" id="PS51007">
    <property type="entry name" value="CYTC"/>
    <property type="match status" value="1"/>
</dbReference>
<sequence>MKKAILILFVLLAIACKKESQENFGKTAAPEKSEEASSEGMPAQTKTPEQLGEQLFNGKGNCASCHQVDVKSIGPSVQEIAKMYKDKNSDMVSFLRGESDPIVDPSQFEVMKANFAITKAMSDEELKGLEAYFYSKAK</sequence>
<reference evidence="9" key="2">
    <citation type="submission" date="2016-11" db="EMBL/GenBank/DDBJ databases">
        <authorList>
            <person name="Varghese N."/>
            <person name="Submissions S."/>
        </authorList>
    </citation>
    <scope>NUCLEOTIDE SEQUENCE [LARGE SCALE GENOMIC DNA]</scope>
    <source>
        <strain evidence="9">DSM 19729</strain>
    </source>
</reference>
<reference evidence="8" key="1">
    <citation type="submission" date="2016-11" db="EMBL/GenBank/DDBJ databases">
        <authorList>
            <person name="Jaros S."/>
            <person name="Januszkiewicz K."/>
            <person name="Wedrychowicz H."/>
        </authorList>
    </citation>
    <scope>NUCLEOTIDE SEQUENCE [LARGE SCALE GENOMIC DNA]</scope>
    <source>
        <strain evidence="8">DSM 19729</strain>
    </source>
</reference>
<dbReference type="GO" id="GO:0020037">
    <property type="term" value="F:heme binding"/>
    <property type="evidence" value="ECO:0007669"/>
    <property type="project" value="InterPro"/>
</dbReference>
<gene>
    <name evidence="7" type="ORF">BC624_102152</name>
    <name evidence="8" type="ORF">SAMN05443373_102152</name>
</gene>
<evidence type="ECO:0000256" key="2">
    <source>
        <dbReference type="ARBA" id="ARBA00022723"/>
    </source>
</evidence>
<keyword evidence="1 4" id="KW-0349">Heme</keyword>
<dbReference type="Proteomes" id="UP000237771">
    <property type="component" value="Unassembled WGS sequence"/>
</dbReference>
<keyword evidence="3 4" id="KW-0408">Iron</keyword>
<evidence type="ECO:0000313" key="8">
    <source>
        <dbReference type="EMBL" id="SHG48692.1"/>
    </source>
</evidence>
<dbReference type="Gene3D" id="1.10.760.10">
    <property type="entry name" value="Cytochrome c-like domain"/>
    <property type="match status" value="1"/>
</dbReference>
<evidence type="ECO:0000256" key="3">
    <source>
        <dbReference type="ARBA" id="ARBA00023004"/>
    </source>
</evidence>
<dbReference type="Proteomes" id="UP000184384">
    <property type="component" value="Unassembled WGS sequence"/>
</dbReference>
<dbReference type="InterPro" id="IPR009056">
    <property type="entry name" value="Cyt_c-like_dom"/>
</dbReference>
<proteinExistence type="predicted"/>
<dbReference type="EMBL" id="PVUB01000002">
    <property type="protein sequence ID" value="PRZ26189.1"/>
    <property type="molecule type" value="Genomic_DNA"/>
</dbReference>
<evidence type="ECO:0000313" key="7">
    <source>
        <dbReference type="EMBL" id="PRZ26189.1"/>
    </source>
</evidence>
<dbReference type="EMBL" id="FQWO01000002">
    <property type="protein sequence ID" value="SHG48692.1"/>
    <property type="molecule type" value="Genomic_DNA"/>
</dbReference>
<dbReference type="STRING" id="280093.SAMN05443373_102152"/>
<feature type="region of interest" description="Disordered" evidence="5">
    <location>
        <begin position="23"/>
        <end position="49"/>
    </location>
</feature>
<evidence type="ECO:0000313" key="9">
    <source>
        <dbReference type="Proteomes" id="UP000184384"/>
    </source>
</evidence>
<dbReference type="Pfam" id="PF00034">
    <property type="entry name" value="Cytochrom_C"/>
    <property type="match status" value="1"/>
</dbReference>
<dbReference type="RefSeq" id="WP_072940213.1">
    <property type="nucleotide sequence ID" value="NZ_FQWO01000002.1"/>
</dbReference>
<dbReference type="OrthoDB" id="9814063at2"/>
<evidence type="ECO:0000313" key="10">
    <source>
        <dbReference type="Proteomes" id="UP000237771"/>
    </source>
</evidence>
<dbReference type="AlphaFoldDB" id="A0A1M5K788"/>
<dbReference type="GO" id="GO:0009055">
    <property type="term" value="F:electron transfer activity"/>
    <property type="evidence" value="ECO:0007669"/>
    <property type="project" value="InterPro"/>
</dbReference>
<evidence type="ECO:0000256" key="1">
    <source>
        <dbReference type="ARBA" id="ARBA00022617"/>
    </source>
</evidence>